<reference evidence="1" key="1">
    <citation type="journal article" date="2014" name="Int. J. Syst. Evol. Microbiol.">
        <title>Complete genome of a new Firmicutes species belonging to the dominant human colonic microbiota ('Ruminococcus bicirculans') reveals two chromosomes and a selective capacity to utilize plant glucans.</title>
        <authorList>
            <consortium name="NISC Comparative Sequencing Program"/>
            <person name="Wegmann U."/>
            <person name="Louis P."/>
            <person name="Goesmann A."/>
            <person name="Henrissat B."/>
            <person name="Duncan S.H."/>
            <person name="Flint H.J."/>
        </authorList>
    </citation>
    <scope>NUCLEOTIDE SEQUENCE</scope>
    <source>
        <strain evidence="1">CGMCC 1.12707</strain>
    </source>
</reference>
<dbReference type="Proteomes" id="UP000184120">
    <property type="component" value="Unassembled WGS sequence"/>
</dbReference>
<dbReference type="EMBL" id="BMFL01000023">
    <property type="protein sequence ID" value="GGF09668.1"/>
    <property type="molecule type" value="Genomic_DNA"/>
</dbReference>
<dbReference type="InterPro" id="IPR009387">
    <property type="entry name" value="HigB-2"/>
</dbReference>
<reference evidence="1" key="5">
    <citation type="submission" date="2024-05" db="EMBL/GenBank/DDBJ databases">
        <authorList>
            <person name="Sun Q."/>
            <person name="Zhou Y."/>
        </authorList>
    </citation>
    <scope>NUCLEOTIDE SEQUENCE</scope>
    <source>
        <strain evidence="1">CGMCC 1.12707</strain>
    </source>
</reference>
<dbReference type="EMBL" id="FRBH01000011">
    <property type="protein sequence ID" value="SHL58055.1"/>
    <property type="molecule type" value="Genomic_DNA"/>
</dbReference>
<keyword evidence="2" id="KW-0378">Hydrolase</keyword>
<organism evidence="2 3">
    <name type="scientific">Chishuiella changwenlii</name>
    <dbReference type="NCBI Taxonomy" id="1434701"/>
    <lineage>
        <taxon>Bacteria</taxon>
        <taxon>Pseudomonadati</taxon>
        <taxon>Bacteroidota</taxon>
        <taxon>Flavobacteriia</taxon>
        <taxon>Flavobacteriales</taxon>
        <taxon>Weeksellaceae</taxon>
        <taxon>Chishuiella</taxon>
    </lineage>
</organism>
<evidence type="ECO:0000313" key="4">
    <source>
        <dbReference type="Proteomes" id="UP000650994"/>
    </source>
</evidence>
<reference evidence="4" key="4">
    <citation type="journal article" date="2019" name="Int. J. Syst. Evol. Microbiol.">
        <title>The Global Catalogue of Microorganisms (GCM) 10K type strain sequencing project: providing services to taxonomists for standard genome sequencing and annotation.</title>
        <authorList>
            <consortium name="The Broad Institute Genomics Platform"/>
            <consortium name="The Broad Institute Genome Sequencing Center for Infectious Disease"/>
            <person name="Wu L."/>
            <person name="Ma J."/>
        </authorList>
    </citation>
    <scope>NUCLEOTIDE SEQUENCE [LARGE SCALE GENOMIC DNA]</scope>
    <source>
        <strain evidence="4">CGMCC 1.12707</strain>
    </source>
</reference>
<keyword evidence="2" id="KW-0540">Nuclease</keyword>
<keyword evidence="4" id="KW-1185">Reference proteome</keyword>
<dbReference type="OrthoDB" id="1364255at2"/>
<dbReference type="RefSeq" id="WP_072933676.1">
    <property type="nucleotide sequence ID" value="NZ_BMFL01000023.1"/>
</dbReference>
<evidence type="ECO:0000313" key="2">
    <source>
        <dbReference type="EMBL" id="SHL58055.1"/>
    </source>
</evidence>
<dbReference type="AlphaFoldDB" id="A0A1M7BSQ5"/>
<name>A0A1M7BSQ5_9FLAO</name>
<accession>A0A1M7BSQ5</accession>
<evidence type="ECO:0000313" key="1">
    <source>
        <dbReference type="EMBL" id="GGF09668.1"/>
    </source>
</evidence>
<reference evidence="3" key="3">
    <citation type="submission" date="2016-11" db="EMBL/GenBank/DDBJ databases">
        <authorList>
            <person name="Varghese N."/>
            <person name="Submissions S."/>
        </authorList>
    </citation>
    <scope>NUCLEOTIDE SEQUENCE [LARGE SCALE GENOMIC DNA]</scope>
    <source>
        <strain evidence="3">DSM 27989</strain>
    </source>
</reference>
<dbReference type="STRING" id="1434701.SAMN05443634_111131"/>
<keyword evidence="2" id="KW-0255">Endonuclease</keyword>
<dbReference type="Pfam" id="PF06296">
    <property type="entry name" value="RelE"/>
    <property type="match status" value="1"/>
</dbReference>
<evidence type="ECO:0000313" key="3">
    <source>
        <dbReference type="Proteomes" id="UP000184120"/>
    </source>
</evidence>
<dbReference type="GO" id="GO:0004519">
    <property type="term" value="F:endonuclease activity"/>
    <property type="evidence" value="ECO:0007669"/>
    <property type="project" value="UniProtKB-KW"/>
</dbReference>
<proteinExistence type="predicted"/>
<gene>
    <name evidence="1" type="ORF">GCM10010984_28530</name>
    <name evidence="2" type="ORF">SAMN05443634_111131</name>
</gene>
<reference evidence="2" key="2">
    <citation type="submission" date="2016-11" db="EMBL/GenBank/DDBJ databases">
        <authorList>
            <person name="Jaros S."/>
            <person name="Januszkiewicz K."/>
            <person name="Wedrychowicz H."/>
        </authorList>
    </citation>
    <scope>NUCLEOTIDE SEQUENCE [LARGE SCALE GENOMIC DNA]</scope>
    <source>
        <strain evidence="2">DSM 27989</strain>
    </source>
</reference>
<dbReference type="Proteomes" id="UP000650994">
    <property type="component" value="Unassembled WGS sequence"/>
</dbReference>
<sequence length="108" mass="12224">MNYNIIVTPEFLKEAKKLGKKYPSLKEDLSILFVELEQNPTLGTALGDNCYKVRLAIKSKGKGKSGEARIITHIIIDNETVFLLSLYDKSEKDSISNKEIKVLLRLIK</sequence>
<protein>
    <submittedName>
        <fullName evidence="2">mRNA-degrading endonuclease RelE, toxin component of the RelBE toxin-antitoxin system</fullName>
    </submittedName>
</protein>